<dbReference type="EMBL" id="FJUX01000002">
    <property type="protein sequence ID" value="CZS89200.1"/>
    <property type="molecule type" value="Genomic_DNA"/>
</dbReference>
<accession>A0A1E1JU47</accession>
<dbReference type="Proteomes" id="UP000178912">
    <property type="component" value="Unassembled WGS sequence"/>
</dbReference>
<sequence length="222" mass="23572">MWPNYSNCSPWNDHHHREHRDLDTLVIYTHTDYRKACQLYVPSFSIIYLSCVKNIISNSEGCPTLTNCGVHPACIIISSKSVTIPSKDACCTSTPTSLIPGPCPTCQTGFEVSLSILHITSTSALPTSVAGITEQHHRALRAAEAEAQAAPSCYTTVINSDPIPTGTVQTVFPKTATKNSLLNGEGCGIVTKFLSGSGPASQYGVKTSAAGKTTTVGAYSCM</sequence>
<dbReference type="AlphaFoldDB" id="A0A1E1JU47"/>
<keyword evidence="2" id="KW-1185">Reference proteome</keyword>
<dbReference type="OrthoDB" id="3546586at2759"/>
<gene>
    <name evidence="1" type="ORF">RAG0_00619</name>
</gene>
<name>A0A1E1JU47_9HELO</name>
<proteinExistence type="predicted"/>
<evidence type="ECO:0000313" key="2">
    <source>
        <dbReference type="Proteomes" id="UP000178912"/>
    </source>
</evidence>
<organism evidence="1 2">
    <name type="scientific">Rhynchosporium agropyri</name>
    <dbReference type="NCBI Taxonomy" id="914238"/>
    <lineage>
        <taxon>Eukaryota</taxon>
        <taxon>Fungi</taxon>
        <taxon>Dikarya</taxon>
        <taxon>Ascomycota</taxon>
        <taxon>Pezizomycotina</taxon>
        <taxon>Leotiomycetes</taxon>
        <taxon>Helotiales</taxon>
        <taxon>Ploettnerulaceae</taxon>
        <taxon>Rhynchosporium</taxon>
    </lineage>
</organism>
<reference evidence="2" key="1">
    <citation type="submission" date="2016-03" db="EMBL/GenBank/DDBJ databases">
        <authorList>
            <person name="Guldener U."/>
        </authorList>
    </citation>
    <scope>NUCLEOTIDE SEQUENCE [LARGE SCALE GENOMIC DNA]</scope>
    <source>
        <strain evidence="2">04CH-RAC-A.6.1</strain>
    </source>
</reference>
<protein>
    <submittedName>
        <fullName evidence="1">Uncharacterized protein</fullName>
    </submittedName>
</protein>
<evidence type="ECO:0000313" key="1">
    <source>
        <dbReference type="EMBL" id="CZS89200.1"/>
    </source>
</evidence>